<evidence type="ECO:0000313" key="2">
    <source>
        <dbReference type="Proteomes" id="UP001620409"/>
    </source>
</evidence>
<dbReference type="Gene3D" id="1.10.600.10">
    <property type="entry name" value="Farnesyl Diphosphate Synthase"/>
    <property type="match status" value="1"/>
</dbReference>
<reference evidence="1 2" key="1">
    <citation type="submission" date="2020-10" db="EMBL/GenBank/DDBJ databases">
        <title>Phylogeny of dyella-like bacteria.</title>
        <authorList>
            <person name="Fu J."/>
        </authorList>
    </citation>
    <scope>NUCLEOTIDE SEQUENCE [LARGE SCALE GENOMIC DNA]</scope>
    <source>
        <strain evidence="1 2">DHG40</strain>
    </source>
</reference>
<dbReference type="Pfam" id="PF19086">
    <property type="entry name" value="Terpene_syn_C_2"/>
    <property type="match status" value="1"/>
</dbReference>
<dbReference type="SUPFAM" id="SSF48576">
    <property type="entry name" value="Terpenoid synthases"/>
    <property type="match status" value="1"/>
</dbReference>
<sequence length="338" mass="38390">MHVETIEASSELHRSMEHGTVQVNLLEQGLASLQFPFLAGKNNEELSDVVWRSRAFLQRYRLLQNDALASFDLPDIVRYATLLYPIAEDTALDIAVDAITWSNVWRGEYQRLCQTDAPAANMVIWQLVDLTLHRVGIQPADDAPPLVWAFANLWKREAAGMSLSWQQRAATNWRRWFLCFAGDNVLAELQGETNLSTHLPDRHSTECAVLGDLIEGSLKYELPRGAYESLEIEGLRDIQADSMRWVSDIAAARAGNPPEDNVVRAVQRQWGISPDQAISKVVSMHEKLMQRWCGLRSRLPQLYVTLRLSEEARIHLQRYVIGIELLIAGHHAWYARAV</sequence>
<proteinExistence type="predicted"/>
<protein>
    <submittedName>
        <fullName evidence="1">Uncharacterized protein</fullName>
    </submittedName>
</protein>
<comment type="caution">
    <text evidence="1">The sequence shown here is derived from an EMBL/GenBank/DDBJ whole genome shotgun (WGS) entry which is preliminary data.</text>
</comment>
<dbReference type="InterPro" id="IPR008949">
    <property type="entry name" value="Isoprenoid_synthase_dom_sf"/>
</dbReference>
<keyword evidence="2" id="KW-1185">Reference proteome</keyword>
<dbReference type="EMBL" id="JADIKI010000023">
    <property type="protein sequence ID" value="MFK2855850.1"/>
    <property type="molecule type" value="Genomic_DNA"/>
</dbReference>
<name>A0ABW8IM80_9GAMM</name>
<organism evidence="1 2">
    <name type="scientific">Dyella humi</name>
    <dbReference type="NCBI Taxonomy" id="1770547"/>
    <lineage>
        <taxon>Bacteria</taxon>
        <taxon>Pseudomonadati</taxon>
        <taxon>Pseudomonadota</taxon>
        <taxon>Gammaproteobacteria</taxon>
        <taxon>Lysobacterales</taxon>
        <taxon>Rhodanobacteraceae</taxon>
        <taxon>Dyella</taxon>
    </lineage>
</organism>
<evidence type="ECO:0000313" key="1">
    <source>
        <dbReference type="EMBL" id="MFK2855850.1"/>
    </source>
</evidence>
<dbReference type="Proteomes" id="UP001620409">
    <property type="component" value="Unassembled WGS sequence"/>
</dbReference>
<gene>
    <name evidence="1" type="ORF">ISP18_14705</name>
</gene>
<accession>A0ABW8IM80</accession>
<dbReference type="RefSeq" id="WP_380013464.1">
    <property type="nucleotide sequence ID" value="NZ_JADIKI010000023.1"/>
</dbReference>